<evidence type="ECO:0000313" key="3">
    <source>
        <dbReference type="Proteomes" id="UP000460287"/>
    </source>
</evidence>
<evidence type="ECO:0008006" key="4">
    <source>
        <dbReference type="Google" id="ProtNLM"/>
    </source>
</evidence>
<accession>A0A7X2MY65</accession>
<dbReference type="AlphaFoldDB" id="A0A7X2MY65"/>
<dbReference type="EMBL" id="VULX01000008">
    <property type="protein sequence ID" value="MSR91251.1"/>
    <property type="molecule type" value="Genomic_DNA"/>
</dbReference>
<dbReference type="Proteomes" id="UP000460287">
    <property type="component" value="Unassembled WGS sequence"/>
</dbReference>
<keyword evidence="1" id="KW-0812">Transmembrane</keyword>
<gene>
    <name evidence="2" type="ORF">FYJ33_07450</name>
</gene>
<organism evidence="2 3">
    <name type="scientific">Inconstantimicrobium porci</name>
    <dbReference type="NCBI Taxonomy" id="2652291"/>
    <lineage>
        <taxon>Bacteria</taxon>
        <taxon>Bacillati</taxon>
        <taxon>Bacillota</taxon>
        <taxon>Clostridia</taxon>
        <taxon>Eubacteriales</taxon>
        <taxon>Clostridiaceae</taxon>
        <taxon>Inconstantimicrobium</taxon>
    </lineage>
</organism>
<keyword evidence="1" id="KW-1133">Transmembrane helix</keyword>
<dbReference type="RefSeq" id="WP_154531136.1">
    <property type="nucleotide sequence ID" value="NZ_VULX01000008.1"/>
</dbReference>
<keyword evidence="3" id="KW-1185">Reference proteome</keyword>
<sequence>MFGQDTVFFIVLMFLISGLNSTVEVFKDVCGIFRETKYWTLGAAVINLVSSIILVKMIGINGIFIGTMIAYLTTIYTADPIVLYKRIFNKKAEEYYLSCIKSFAAIIIAFVVTNYLCSFITDIGYGGFIFKALISFCIPNVIYMIIYFRTREFRFYYMLMRRSVKPSYRYILRYLKAKIR</sequence>
<feature type="transmembrane region" description="Helical" evidence="1">
    <location>
        <begin position="95"/>
        <end position="116"/>
    </location>
</feature>
<feature type="transmembrane region" description="Helical" evidence="1">
    <location>
        <begin position="38"/>
        <end position="57"/>
    </location>
</feature>
<feature type="transmembrane region" description="Helical" evidence="1">
    <location>
        <begin position="6"/>
        <end position="26"/>
    </location>
</feature>
<protein>
    <recommendedName>
        <fullName evidence="4">Polysaccharide biosynthesis protein C-terminal domain-containing protein</fullName>
    </recommendedName>
</protein>
<evidence type="ECO:0000313" key="2">
    <source>
        <dbReference type="EMBL" id="MSR91251.1"/>
    </source>
</evidence>
<name>A0A7X2MY65_9CLOT</name>
<reference evidence="2 3" key="1">
    <citation type="submission" date="2019-08" db="EMBL/GenBank/DDBJ databases">
        <title>In-depth cultivation of the pig gut microbiome towards novel bacterial diversity and tailored functional studies.</title>
        <authorList>
            <person name="Wylensek D."/>
            <person name="Hitch T.C.A."/>
            <person name="Clavel T."/>
        </authorList>
    </citation>
    <scope>NUCLEOTIDE SEQUENCE [LARGE SCALE GENOMIC DNA]</scope>
    <source>
        <strain evidence="2 3">WCA-383-APC-5B</strain>
    </source>
</reference>
<keyword evidence="1" id="KW-0472">Membrane</keyword>
<feature type="transmembrane region" description="Helical" evidence="1">
    <location>
        <begin position="128"/>
        <end position="148"/>
    </location>
</feature>
<evidence type="ECO:0000256" key="1">
    <source>
        <dbReference type="SAM" id="Phobius"/>
    </source>
</evidence>
<proteinExistence type="predicted"/>
<comment type="caution">
    <text evidence="2">The sequence shown here is derived from an EMBL/GenBank/DDBJ whole genome shotgun (WGS) entry which is preliminary data.</text>
</comment>